<dbReference type="InParanoid" id="A0A554NB49"/>
<sequence length="199" mass="20544">MHVAVLLYDGFDEMDAIGPFETFANAARAGAGCEVGCYTLESADRVTASHGLRVEPDGPLPDLGADDLLVVPGGGWNDRDRPGAWTEAERGAVPGAIATAHEAGATVATVCTGGMLAARAGVLDGRPAVTHATALEDLREYADVVEARVVDDGDVVTAGGVTSGLDLAVHLVEREFGADVAERVRTGMEYEPAGEVVTR</sequence>
<dbReference type="InterPro" id="IPR002818">
    <property type="entry name" value="DJ-1/PfpI"/>
</dbReference>
<dbReference type="CDD" id="cd03139">
    <property type="entry name" value="GATase1_PfpI_2"/>
    <property type="match status" value="1"/>
</dbReference>
<dbReference type="InterPro" id="IPR029062">
    <property type="entry name" value="Class_I_gatase-like"/>
</dbReference>
<dbReference type="InterPro" id="IPR052158">
    <property type="entry name" value="INH-QAR"/>
</dbReference>
<name>A0A554NB49_9EURY</name>
<accession>A0A554NB49</accession>
<reference evidence="2 3" key="1">
    <citation type="submission" date="2018-06" db="EMBL/GenBank/DDBJ databases">
        <title>Natronomonas sp. F16-60 a new haloarchaeon isolated from a solar saltern of Isla Cristina, Huelva, Spain.</title>
        <authorList>
            <person name="Duran-Viseras A."/>
            <person name="Sanchez-Porro C."/>
            <person name="Ventosa A."/>
        </authorList>
    </citation>
    <scope>NUCLEOTIDE SEQUENCE [LARGE SCALE GENOMIC DNA]</scope>
    <source>
        <strain evidence="2 3">F16-60</strain>
    </source>
</reference>
<evidence type="ECO:0000313" key="3">
    <source>
        <dbReference type="Proteomes" id="UP000319894"/>
    </source>
</evidence>
<dbReference type="Pfam" id="PF01965">
    <property type="entry name" value="DJ-1_PfpI"/>
    <property type="match status" value="1"/>
</dbReference>
<protein>
    <submittedName>
        <fullName evidence="2">DJ-1/PfpI family protein</fullName>
    </submittedName>
</protein>
<dbReference type="OrthoDB" id="8348at2157"/>
<dbReference type="RefSeq" id="WP_144261327.1">
    <property type="nucleotide sequence ID" value="NZ_QMDX01000003.1"/>
</dbReference>
<evidence type="ECO:0000259" key="1">
    <source>
        <dbReference type="Pfam" id="PF01965"/>
    </source>
</evidence>
<keyword evidence="3" id="KW-1185">Reference proteome</keyword>
<dbReference type="EMBL" id="QMDX01000003">
    <property type="protein sequence ID" value="TSD14611.1"/>
    <property type="molecule type" value="Genomic_DNA"/>
</dbReference>
<dbReference type="PANTHER" id="PTHR43130:SF3">
    <property type="entry name" value="HTH-TYPE TRANSCRIPTIONAL REGULATOR RV1931C"/>
    <property type="match status" value="1"/>
</dbReference>
<organism evidence="2 3">
    <name type="scientific">Haloglomus irregulare</name>
    <dbReference type="NCBI Taxonomy" id="2234134"/>
    <lineage>
        <taxon>Archaea</taxon>
        <taxon>Methanobacteriati</taxon>
        <taxon>Methanobacteriota</taxon>
        <taxon>Stenosarchaea group</taxon>
        <taxon>Halobacteria</taxon>
        <taxon>Halobacteriales</taxon>
        <taxon>Natronomonadaceae</taxon>
        <taxon>Haloglomus</taxon>
    </lineage>
</organism>
<feature type="domain" description="DJ-1/PfpI" evidence="1">
    <location>
        <begin position="2"/>
        <end position="173"/>
    </location>
</feature>
<dbReference type="Proteomes" id="UP000319894">
    <property type="component" value="Unassembled WGS sequence"/>
</dbReference>
<dbReference type="AlphaFoldDB" id="A0A554NB49"/>
<proteinExistence type="predicted"/>
<evidence type="ECO:0000313" key="2">
    <source>
        <dbReference type="EMBL" id="TSD14611.1"/>
    </source>
</evidence>
<dbReference type="Gene3D" id="3.40.50.880">
    <property type="match status" value="1"/>
</dbReference>
<gene>
    <name evidence="2" type="ORF">DP107_06390</name>
</gene>
<dbReference type="PANTHER" id="PTHR43130">
    <property type="entry name" value="ARAC-FAMILY TRANSCRIPTIONAL REGULATOR"/>
    <property type="match status" value="1"/>
</dbReference>
<comment type="caution">
    <text evidence="2">The sequence shown here is derived from an EMBL/GenBank/DDBJ whole genome shotgun (WGS) entry which is preliminary data.</text>
</comment>
<dbReference type="SUPFAM" id="SSF52317">
    <property type="entry name" value="Class I glutamine amidotransferase-like"/>
    <property type="match status" value="1"/>
</dbReference>